<accession>A0ACB8WCA5</accession>
<dbReference type="EMBL" id="CM041542">
    <property type="protein sequence ID" value="KAI3365419.1"/>
    <property type="molecule type" value="Genomic_DNA"/>
</dbReference>
<keyword evidence="2" id="KW-1185">Reference proteome</keyword>
<organism evidence="1 2">
    <name type="scientific">Scortum barcoo</name>
    <name type="common">barcoo grunter</name>
    <dbReference type="NCBI Taxonomy" id="214431"/>
    <lineage>
        <taxon>Eukaryota</taxon>
        <taxon>Metazoa</taxon>
        <taxon>Chordata</taxon>
        <taxon>Craniata</taxon>
        <taxon>Vertebrata</taxon>
        <taxon>Euteleostomi</taxon>
        <taxon>Actinopterygii</taxon>
        <taxon>Neopterygii</taxon>
        <taxon>Teleostei</taxon>
        <taxon>Neoteleostei</taxon>
        <taxon>Acanthomorphata</taxon>
        <taxon>Eupercaria</taxon>
        <taxon>Centrarchiformes</taxon>
        <taxon>Terapontoidei</taxon>
        <taxon>Terapontidae</taxon>
        <taxon>Scortum</taxon>
    </lineage>
</organism>
<protein>
    <submittedName>
        <fullName evidence="1">Uncharacterized protein</fullName>
    </submittedName>
</protein>
<dbReference type="Proteomes" id="UP000831701">
    <property type="component" value="Chromosome 12"/>
</dbReference>
<evidence type="ECO:0000313" key="2">
    <source>
        <dbReference type="Proteomes" id="UP000831701"/>
    </source>
</evidence>
<comment type="caution">
    <text evidence="1">The sequence shown here is derived from an EMBL/GenBank/DDBJ whole genome shotgun (WGS) entry which is preliminary data.</text>
</comment>
<evidence type="ECO:0000313" key="1">
    <source>
        <dbReference type="EMBL" id="KAI3365419.1"/>
    </source>
</evidence>
<sequence length="322" mass="34804">MPSSVSVLTLTANFGLLFNFNGRPYTFTRLCQGYCESPTLYNEALRDSLVPLVLSPGTALLQSHGPVRLIQAFSDLKLALQSSPTLGLPDPTKPFTQAVDERDRLHDLSSSSNSRAPAIASVQWLLLNKALLASRDIVGYAHVTLLVPHAVSLILLEQKTVRTCPQRGPDDGEPHNCLAELQVVCSPRPDLSDTPLTNPDLILQQSQVALTEACKFAAGKTVTIYTDSRYAFGVVHDFGALWKHRNFLKSDGKPILHHSKIIALLDAILLPKAISVCKCVAHTHASDGVSLGNARADAAAKTAAQQPLPDKSTAYCSDVHEE</sequence>
<name>A0ACB8WCA5_9TELE</name>
<reference evidence="1" key="1">
    <citation type="submission" date="2022-04" db="EMBL/GenBank/DDBJ databases">
        <title>Jade perch genome.</title>
        <authorList>
            <person name="Chao B."/>
        </authorList>
    </citation>
    <scope>NUCLEOTIDE SEQUENCE</scope>
    <source>
        <strain evidence="1">CB-2022</strain>
    </source>
</reference>
<gene>
    <name evidence="1" type="ORF">L3Q82_010512</name>
</gene>
<proteinExistence type="predicted"/>